<name>A0A3B4TWP8_SERDU</name>
<evidence type="ECO:0000313" key="1">
    <source>
        <dbReference type="Ensembl" id="ENSSDUP00000010418.1"/>
    </source>
</evidence>
<keyword evidence="2" id="KW-1185">Reference proteome</keyword>
<dbReference type="GeneTree" id="ENSGT00940000181062"/>
<organism evidence="1 2">
    <name type="scientific">Seriola dumerili</name>
    <name type="common">Greater amberjack</name>
    <name type="synonym">Caranx dumerili</name>
    <dbReference type="NCBI Taxonomy" id="41447"/>
    <lineage>
        <taxon>Eukaryota</taxon>
        <taxon>Metazoa</taxon>
        <taxon>Chordata</taxon>
        <taxon>Craniata</taxon>
        <taxon>Vertebrata</taxon>
        <taxon>Euteleostomi</taxon>
        <taxon>Actinopterygii</taxon>
        <taxon>Neopterygii</taxon>
        <taxon>Teleostei</taxon>
        <taxon>Neoteleostei</taxon>
        <taxon>Acanthomorphata</taxon>
        <taxon>Carangaria</taxon>
        <taxon>Carangiformes</taxon>
        <taxon>Carangidae</taxon>
        <taxon>Seriola</taxon>
    </lineage>
</organism>
<evidence type="ECO:0000313" key="2">
    <source>
        <dbReference type="Proteomes" id="UP000261420"/>
    </source>
</evidence>
<reference evidence="1" key="1">
    <citation type="submission" date="2025-08" db="UniProtKB">
        <authorList>
            <consortium name="Ensembl"/>
        </authorList>
    </citation>
    <scope>IDENTIFICATION</scope>
</reference>
<accession>A0A3B4TWP8</accession>
<dbReference type="Ensembl" id="ENSSDUT00000010613.1">
    <property type="protein sequence ID" value="ENSSDUP00000010418.1"/>
    <property type="gene ID" value="ENSSDUG00000007621.1"/>
</dbReference>
<dbReference type="AlphaFoldDB" id="A0A3B4TWP8"/>
<protein>
    <submittedName>
        <fullName evidence="1">Uncharacterized protein</fullName>
    </submittedName>
</protein>
<proteinExistence type="predicted"/>
<sequence>AFLPSSACKQCIMHYGCQNNVITSTDIELMLNHCAALTAGRRSEGGFHF</sequence>
<reference evidence="1" key="2">
    <citation type="submission" date="2025-09" db="UniProtKB">
        <authorList>
            <consortium name="Ensembl"/>
        </authorList>
    </citation>
    <scope>IDENTIFICATION</scope>
</reference>
<dbReference type="Proteomes" id="UP000261420">
    <property type="component" value="Unplaced"/>
</dbReference>